<dbReference type="EMBL" id="CP012643">
    <property type="protein sequence ID" value="ALJ01471.1"/>
    <property type="molecule type" value="Genomic_DNA"/>
</dbReference>
<reference evidence="1 2" key="1">
    <citation type="submission" date="2015-08" db="EMBL/GenBank/DDBJ databases">
        <title>Complete genome sequence of Rufibacter tibetensis strain 1351t, a radiation-resistant bacterium from tibet plateau.</title>
        <authorList>
            <person name="Dai J."/>
        </authorList>
    </citation>
    <scope>NUCLEOTIDE SEQUENCE [LARGE SCALE GENOMIC DNA]</scope>
    <source>
        <strain evidence="1 2">1351</strain>
    </source>
</reference>
<dbReference type="AlphaFoldDB" id="A0A0P0CXE6"/>
<evidence type="ECO:0008006" key="3">
    <source>
        <dbReference type="Google" id="ProtNLM"/>
    </source>
</evidence>
<evidence type="ECO:0000313" key="1">
    <source>
        <dbReference type="EMBL" id="ALJ01471.1"/>
    </source>
</evidence>
<dbReference type="STRING" id="512763.DC20_14475"/>
<evidence type="ECO:0000313" key="2">
    <source>
        <dbReference type="Proteomes" id="UP000061382"/>
    </source>
</evidence>
<proteinExistence type="predicted"/>
<dbReference type="KEGG" id="rti:DC20_14475"/>
<accession>A0A0P0CXE6</accession>
<dbReference type="RefSeq" id="WP_071885627.1">
    <property type="nucleotide sequence ID" value="NZ_CP012643.1"/>
</dbReference>
<dbReference type="OrthoDB" id="1436925at2"/>
<keyword evidence="2" id="KW-1185">Reference proteome</keyword>
<dbReference type="Proteomes" id="UP000061382">
    <property type="component" value="Chromosome"/>
</dbReference>
<organism evidence="1 2">
    <name type="scientific">Rufibacter tibetensis</name>
    <dbReference type="NCBI Taxonomy" id="512763"/>
    <lineage>
        <taxon>Bacteria</taxon>
        <taxon>Pseudomonadati</taxon>
        <taxon>Bacteroidota</taxon>
        <taxon>Cytophagia</taxon>
        <taxon>Cytophagales</taxon>
        <taxon>Hymenobacteraceae</taxon>
        <taxon>Rufibacter</taxon>
    </lineage>
</organism>
<gene>
    <name evidence="1" type="ORF">DC20_14475</name>
</gene>
<sequence>MKNPLLPLLSLVLLGAACSPSPQKKVEVLQQEVLALHDSAMAKMGALYSNRKQLTYLRDSVVVQDTQAKQSLATGISNLVQADEQMMQWMRAYRSPEGKSPEEALPYLQQEKDKIEKVRVSISQSLQTADSLNSLYSNPSK</sequence>
<name>A0A0P0CXE6_9BACT</name>
<dbReference type="PROSITE" id="PS51257">
    <property type="entry name" value="PROKAR_LIPOPROTEIN"/>
    <property type="match status" value="1"/>
</dbReference>
<dbReference type="PATRIC" id="fig|512763.3.peg.3183"/>
<protein>
    <recommendedName>
        <fullName evidence="3">Viral A-type inclusion protein</fullName>
    </recommendedName>
</protein>